<sequence>MDLRGWRIHSITHVQPVVGDDEDTDLALSFAYEALPRPVVTPDAPLAAACAAWSSEEGGPDDGVDRISGLPDQILRNIVSRLPAKDAARTGALASRWRGLWRSVPLVFADTDLVPECRENPLWRPSLEDSLGVTNGVSDVLDAHPGPFRCLQITCCYLDLNREKIDGWLRLVADKGVDELAFINRPWPLDLPLLATLFSCTSLTRLHLGAWKFPCTTGLPRTAAFPHLRELFLSLIDMKDRDLAFMLDRSPVLENLTIIASQMDVRLCLVSRSLRCLQLSLSSLGDIAVADAPRLERFLLLLTKGSRVGGNKLSKIKIGNAPNLRMLGYWQPGQHELQIGNAVIEKGTKVSPSTIMPSVQILALLVHFDLRNEVKKVPSLLKCFPNVKTLHIKSLKDYKPTGKVSLKFWQEACPVECVQHLEKLVIHGFQGTKNEHSFIKFIGERAQALKVLVVMLCPEAFSSPDGLDAKMRPFLDVKWTSKDMKKIHFKFPDSPTPWSHHKAVDVSCRDPFDLASAV</sequence>
<gene>
    <name evidence="2" type="ORF">U9M48_018568</name>
</gene>
<dbReference type="PROSITE" id="PS50181">
    <property type="entry name" value="FBOX"/>
    <property type="match status" value="1"/>
</dbReference>
<dbReference type="EMBL" id="CP144748">
    <property type="protein sequence ID" value="WVZ69843.1"/>
    <property type="molecule type" value="Genomic_DNA"/>
</dbReference>
<feature type="domain" description="F-box" evidence="1">
    <location>
        <begin position="64"/>
        <end position="111"/>
    </location>
</feature>
<dbReference type="InterPro" id="IPR055302">
    <property type="entry name" value="F-box_dom-containing"/>
</dbReference>
<evidence type="ECO:0000313" key="3">
    <source>
        <dbReference type="Proteomes" id="UP001341281"/>
    </source>
</evidence>
<accession>A0AAQ3TAA3</accession>
<dbReference type="Gene3D" id="3.80.10.10">
    <property type="entry name" value="Ribonuclease Inhibitor"/>
    <property type="match status" value="1"/>
</dbReference>
<dbReference type="Pfam" id="PF24758">
    <property type="entry name" value="LRR_At5g56370"/>
    <property type="match status" value="1"/>
</dbReference>
<keyword evidence="3" id="KW-1185">Reference proteome</keyword>
<organism evidence="2 3">
    <name type="scientific">Paspalum notatum var. saurae</name>
    <dbReference type="NCBI Taxonomy" id="547442"/>
    <lineage>
        <taxon>Eukaryota</taxon>
        <taxon>Viridiplantae</taxon>
        <taxon>Streptophyta</taxon>
        <taxon>Embryophyta</taxon>
        <taxon>Tracheophyta</taxon>
        <taxon>Spermatophyta</taxon>
        <taxon>Magnoliopsida</taxon>
        <taxon>Liliopsida</taxon>
        <taxon>Poales</taxon>
        <taxon>Poaceae</taxon>
        <taxon>PACMAD clade</taxon>
        <taxon>Panicoideae</taxon>
        <taxon>Andropogonodae</taxon>
        <taxon>Paspaleae</taxon>
        <taxon>Paspalinae</taxon>
        <taxon>Paspalum</taxon>
    </lineage>
</organism>
<dbReference type="Proteomes" id="UP001341281">
    <property type="component" value="Chromosome 04"/>
</dbReference>
<dbReference type="Pfam" id="PF00646">
    <property type="entry name" value="F-box"/>
    <property type="match status" value="1"/>
</dbReference>
<proteinExistence type="predicted"/>
<dbReference type="AlphaFoldDB" id="A0AAQ3TAA3"/>
<dbReference type="InterPro" id="IPR036047">
    <property type="entry name" value="F-box-like_dom_sf"/>
</dbReference>
<dbReference type="InterPro" id="IPR032675">
    <property type="entry name" value="LRR_dom_sf"/>
</dbReference>
<dbReference type="Pfam" id="PF08387">
    <property type="entry name" value="FBD"/>
    <property type="match status" value="1"/>
</dbReference>
<dbReference type="CDD" id="cd22160">
    <property type="entry name" value="F-box_AtFBL13-like"/>
    <property type="match status" value="1"/>
</dbReference>
<dbReference type="InterPro" id="IPR055411">
    <property type="entry name" value="LRR_FXL15/At3g58940/PEG3-like"/>
</dbReference>
<protein>
    <recommendedName>
        <fullName evidence="1">F-box domain-containing protein</fullName>
    </recommendedName>
</protein>
<name>A0AAQ3TAA3_PASNO</name>
<reference evidence="2 3" key="1">
    <citation type="submission" date="2024-02" db="EMBL/GenBank/DDBJ databases">
        <title>High-quality chromosome-scale genome assembly of Pensacola bahiagrass (Paspalum notatum Flugge var. saurae).</title>
        <authorList>
            <person name="Vega J.M."/>
            <person name="Podio M."/>
            <person name="Orjuela J."/>
            <person name="Siena L.A."/>
            <person name="Pessino S.C."/>
            <person name="Combes M.C."/>
            <person name="Mariac C."/>
            <person name="Albertini E."/>
            <person name="Pupilli F."/>
            <person name="Ortiz J.P.A."/>
            <person name="Leblanc O."/>
        </authorList>
    </citation>
    <scope>NUCLEOTIDE SEQUENCE [LARGE SCALE GENOMIC DNA]</scope>
    <source>
        <strain evidence="2">R1</strain>
        <tissue evidence="2">Leaf</tissue>
    </source>
</reference>
<dbReference type="PANTHER" id="PTHR32141">
    <property type="match status" value="1"/>
</dbReference>
<dbReference type="PANTHER" id="PTHR32141:SF181">
    <property type="entry name" value="F-BOX DOMAIN-CONTAINING PROTEIN"/>
    <property type="match status" value="1"/>
</dbReference>
<dbReference type="InterPro" id="IPR053781">
    <property type="entry name" value="F-box_AtFBL13-like"/>
</dbReference>
<dbReference type="SUPFAM" id="SSF52047">
    <property type="entry name" value="RNI-like"/>
    <property type="match status" value="1"/>
</dbReference>
<dbReference type="SUPFAM" id="SSF81383">
    <property type="entry name" value="F-box domain"/>
    <property type="match status" value="1"/>
</dbReference>
<dbReference type="InterPro" id="IPR001810">
    <property type="entry name" value="F-box_dom"/>
</dbReference>
<dbReference type="InterPro" id="IPR006566">
    <property type="entry name" value="FBD"/>
</dbReference>
<evidence type="ECO:0000259" key="1">
    <source>
        <dbReference type="PROSITE" id="PS50181"/>
    </source>
</evidence>
<evidence type="ECO:0000313" key="2">
    <source>
        <dbReference type="EMBL" id="WVZ69843.1"/>
    </source>
</evidence>